<dbReference type="SUPFAM" id="SSF52172">
    <property type="entry name" value="CheY-like"/>
    <property type="match status" value="2"/>
</dbReference>
<dbReference type="Pfam" id="PF08448">
    <property type="entry name" value="PAS_4"/>
    <property type="match status" value="2"/>
</dbReference>
<dbReference type="SMART" id="SM00388">
    <property type="entry name" value="HisKA"/>
    <property type="match status" value="1"/>
</dbReference>
<keyword evidence="5 17" id="KW-0597">Phosphoprotein</keyword>
<evidence type="ECO:0000256" key="10">
    <source>
        <dbReference type="ARBA" id="ARBA00022840"/>
    </source>
</evidence>
<dbReference type="SUPFAM" id="SSF55781">
    <property type="entry name" value="GAF domain-like"/>
    <property type="match status" value="1"/>
</dbReference>
<feature type="domain" description="PAC" evidence="21">
    <location>
        <begin position="487"/>
        <end position="538"/>
    </location>
</feature>
<evidence type="ECO:0000256" key="2">
    <source>
        <dbReference type="ARBA" id="ARBA00004651"/>
    </source>
</evidence>
<dbReference type="GO" id="GO:0005886">
    <property type="term" value="C:plasma membrane"/>
    <property type="evidence" value="ECO:0007669"/>
    <property type="project" value="UniProtKB-SubCell"/>
</dbReference>
<dbReference type="GO" id="GO:0005524">
    <property type="term" value="F:ATP binding"/>
    <property type="evidence" value="ECO:0007669"/>
    <property type="project" value="UniProtKB-KW"/>
</dbReference>
<evidence type="ECO:0000256" key="5">
    <source>
        <dbReference type="ARBA" id="ARBA00022553"/>
    </source>
</evidence>
<accession>A0A127VC29</accession>
<dbReference type="InterPro" id="IPR011006">
    <property type="entry name" value="CheY-like_superfamily"/>
</dbReference>
<dbReference type="Proteomes" id="UP000071561">
    <property type="component" value="Chromosome"/>
</dbReference>
<keyword evidence="24" id="KW-1185">Reference proteome</keyword>
<dbReference type="NCBIfam" id="TIGR00229">
    <property type="entry name" value="sensory_box"/>
    <property type="match status" value="2"/>
</dbReference>
<evidence type="ECO:0000256" key="14">
    <source>
        <dbReference type="ARBA" id="ARBA00064003"/>
    </source>
</evidence>
<dbReference type="PROSITE" id="PS50894">
    <property type="entry name" value="HPT"/>
    <property type="match status" value="1"/>
</dbReference>
<dbReference type="InterPro" id="IPR001610">
    <property type="entry name" value="PAC"/>
</dbReference>
<dbReference type="Gene3D" id="3.30.450.20">
    <property type="entry name" value="PAS domain"/>
    <property type="match status" value="4"/>
</dbReference>
<keyword evidence="13" id="KW-0472">Membrane</keyword>
<evidence type="ECO:0000256" key="15">
    <source>
        <dbReference type="ARBA" id="ARBA00068150"/>
    </source>
</evidence>
<dbReference type="InterPro" id="IPR036641">
    <property type="entry name" value="HPT_dom_sf"/>
</dbReference>
<comment type="subunit">
    <text evidence="14">At low DSF concentrations, interacts with RpfF.</text>
</comment>
<keyword evidence="6" id="KW-0808">Transferase</keyword>
<evidence type="ECO:0000256" key="8">
    <source>
        <dbReference type="ARBA" id="ARBA00022741"/>
    </source>
</evidence>
<keyword evidence="11" id="KW-1133">Transmembrane helix</keyword>
<dbReference type="FunFam" id="3.30.565.10:FF:000010">
    <property type="entry name" value="Sensor histidine kinase RcsC"/>
    <property type="match status" value="1"/>
</dbReference>
<feature type="domain" description="Response regulatory" evidence="19">
    <location>
        <begin position="919"/>
        <end position="1039"/>
    </location>
</feature>
<evidence type="ECO:0000259" key="18">
    <source>
        <dbReference type="PROSITE" id="PS50109"/>
    </source>
</evidence>
<protein>
    <recommendedName>
        <fullName evidence="15">Sensory/regulatory protein RpfC</fullName>
        <ecNumber evidence="3">2.7.13.3</ecNumber>
    </recommendedName>
</protein>
<dbReference type="Pfam" id="PF02518">
    <property type="entry name" value="HATPase_c"/>
    <property type="match status" value="1"/>
</dbReference>
<keyword evidence="12" id="KW-0902">Two-component regulatory system</keyword>
<feature type="domain" description="HPt" evidence="22">
    <location>
        <begin position="1214"/>
        <end position="1301"/>
    </location>
</feature>
<evidence type="ECO:0000256" key="17">
    <source>
        <dbReference type="PROSITE-ProRule" id="PRU00169"/>
    </source>
</evidence>
<evidence type="ECO:0000259" key="19">
    <source>
        <dbReference type="PROSITE" id="PS50110"/>
    </source>
</evidence>
<dbReference type="EC" id="2.7.13.3" evidence="3"/>
<evidence type="ECO:0000259" key="20">
    <source>
        <dbReference type="PROSITE" id="PS50112"/>
    </source>
</evidence>
<dbReference type="InterPro" id="IPR008207">
    <property type="entry name" value="Sig_transdc_His_kin_Hpt_dom"/>
</dbReference>
<evidence type="ECO:0000256" key="13">
    <source>
        <dbReference type="ARBA" id="ARBA00023136"/>
    </source>
</evidence>
<keyword evidence="8" id="KW-0547">Nucleotide-binding</keyword>
<dbReference type="Gene3D" id="1.10.287.130">
    <property type="match status" value="1"/>
</dbReference>
<evidence type="ECO:0000313" key="24">
    <source>
        <dbReference type="Proteomes" id="UP000071561"/>
    </source>
</evidence>
<feature type="domain" description="PAS" evidence="20">
    <location>
        <begin position="288"/>
        <end position="358"/>
    </location>
</feature>
<dbReference type="PANTHER" id="PTHR45339:SF1">
    <property type="entry name" value="HYBRID SIGNAL TRANSDUCTION HISTIDINE KINASE J"/>
    <property type="match status" value="1"/>
</dbReference>
<dbReference type="Gene3D" id="3.40.50.2300">
    <property type="match status" value="2"/>
</dbReference>
<proteinExistence type="predicted"/>
<reference evidence="23 24" key="1">
    <citation type="submission" date="2016-03" db="EMBL/GenBank/DDBJ databases">
        <title>Complete genome sequence of Pedobacter cryoconitis PAMC 27485.</title>
        <authorList>
            <person name="Lee J."/>
            <person name="Kim O.-S."/>
        </authorList>
    </citation>
    <scope>NUCLEOTIDE SEQUENCE [LARGE SCALE GENOMIC DNA]</scope>
    <source>
        <strain evidence="23 24">PAMC 27485</strain>
    </source>
</reference>
<name>A0A127VC29_9SPHI</name>
<dbReference type="InterPro" id="IPR036097">
    <property type="entry name" value="HisK_dim/P_sf"/>
</dbReference>
<dbReference type="InterPro" id="IPR000700">
    <property type="entry name" value="PAS-assoc_C"/>
</dbReference>
<dbReference type="SMART" id="SM00448">
    <property type="entry name" value="REC"/>
    <property type="match status" value="2"/>
</dbReference>
<dbReference type="SUPFAM" id="SSF55785">
    <property type="entry name" value="PYP-like sensor domain (PAS domain)"/>
    <property type="match status" value="4"/>
</dbReference>
<dbReference type="InterPro" id="IPR003594">
    <property type="entry name" value="HATPase_dom"/>
</dbReference>
<organism evidence="23 24">
    <name type="scientific">Pedobacter cryoconitis</name>
    <dbReference type="NCBI Taxonomy" id="188932"/>
    <lineage>
        <taxon>Bacteria</taxon>
        <taxon>Pseudomonadati</taxon>
        <taxon>Bacteroidota</taxon>
        <taxon>Sphingobacteriia</taxon>
        <taxon>Sphingobacteriales</taxon>
        <taxon>Sphingobacteriaceae</taxon>
        <taxon>Pedobacter</taxon>
    </lineage>
</organism>
<evidence type="ECO:0000256" key="4">
    <source>
        <dbReference type="ARBA" id="ARBA00022475"/>
    </source>
</evidence>
<dbReference type="PROSITE" id="PS50110">
    <property type="entry name" value="RESPONSE_REGULATORY"/>
    <property type="match status" value="2"/>
</dbReference>
<feature type="domain" description="PAC" evidence="21">
    <location>
        <begin position="359"/>
        <end position="411"/>
    </location>
</feature>
<sequence length="1301" mass="147187">MAKFPIPENENERLKALKNYEILNSLSEEEYDRITAIAANICGVPISLITLLDEDRQWFKSKVGLEIDHTSRELAFCQYTIMDNGLFEIHDATLDERFKDNDLVLGEPHVRYYAGYPLIDPKGYNLGTLCVIDRKPNALNAQQKEALRLLSVEVMQLITDRRLKEELRNFEKLFLLSNDLICISGTDGYFKKINPAFENLLGWHEDDILGKNIFELVHPADLQITKNEMEKLKKGISIVNFEHRLRTSTGTYKIFQWVITPEKNTDNLFAVGRDISSIKANEEKLAEKEANLRAVFENSQGLITTHDLAGKFIAVNGAGAAILGYSIQEIEQMSLFDVVPKERHDYLTAYLLQIEQSGHGSGQMLVRHKDGSLRTLLFNNVLENIAGRPAYVIANALDITERKSMEERLVQLTEMLEQTNKVARVGGWQLDLSTQKLFWTTVTREIHELPEQFEPDMETAVLYYKEGTDRDRILKAVDLAIQTGEGWAIEIQITTFTGKEIWVKAIGNALFEDGICKRLYGSFQDIDERKKIELRAERARVLLSSFAAHAPAAVAMLDKHMNYIAVSNRWLEDYNLAGLEIIGTSYYTHFPFITAAGIERHQRILKGAIERMEEDRYLGKGFGNQEFINWEMRPWSEADGSIGGMIIFTQDITAAVNQRNELEQAKLAAEQASVAKSDFLSNMSHEIRTPLNGVIGFTDLVLKTKLTDTQLQYLSIVNQSATALLGIINDILDFSKIEAGKLELDVEECDIYEISGQATDIITYQVQMKGLEMLLNLSNDLPRFIWADSIRLKQILINLLGNAAKFTEQGEIELKIDVVKEQEGLSLIRFAVRDTGIGIKEDKKDKIFEAFAQEDGFTTKKYGGTGLGLAITNKLLGLMNSKLELTSTIGKGSEFYFEIWLKCEKGEPKEWENISMLKNALIVDDNLNNRVILEQMLLYKGINSRQAKNGFEALQILASGEKFDIILMDYHMPYLDGLDTIRQIRESFNDTEILQPIVLLFSSSDDEKIIKGCEELKVNSRLVKPVKMTEFYELLSRIQLKEKTSPLLLKDDDPIITTAQLRILVADDNPVNMMLAKIIIERAAVNAEVIEAKNGIEVLAHFNKTVPDLILMDVQMPQMNGYEATVEIRKLEKSKHRTPIIALTAGNVKNERERCIASGMDDFVVKPVVEETIVQILKKWLHISVINTISESQTEKNELAHFDPDILKKHIGDNQVVIAEIIVLTKIQLAGSLAVLRKAVEKNSLEEASAQGHKIYGTAVSAGLPRLAKIARKVEMIKDQPDLNILLQELTEEINIFTDLF</sequence>
<dbReference type="Gene3D" id="3.30.450.40">
    <property type="match status" value="1"/>
</dbReference>
<dbReference type="Gene3D" id="3.30.565.10">
    <property type="entry name" value="Histidine kinase-like ATPase, C-terminal domain"/>
    <property type="match status" value="1"/>
</dbReference>
<feature type="domain" description="Response regulatory" evidence="19">
    <location>
        <begin position="1062"/>
        <end position="1181"/>
    </location>
</feature>
<dbReference type="InterPro" id="IPR005467">
    <property type="entry name" value="His_kinase_dom"/>
</dbReference>
<dbReference type="PROSITE" id="PS50109">
    <property type="entry name" value="HIS_KIN"/>
    <property type="match status" value="1"/>
</dbReference>
<dbReference type="SUPFAM" id="SSF55874">
    <property type="entry name" value="ATPase domain of HSP90 chaperone/DNA topoisomerase II/histidine kinase"/>
    <property type="match status" value="1"/>
</dbReference>
<dbReference type="CDD" id="cd00082">
    <property type="entry name" value="HisKA"/>
    <property type="match status" value="1"/>
</dbReference>
<feature type="modified residue" description="Phosphohistidine" evidence="16">
    <location>
        <position position="1253"/>
    </location>
</feature>
<dbReference type="InterPro" id="IPR003661">
    <property type="entry name" value="HisK_dim/P_dom"/>
</dbReference>
<dbReference type="SUPFAM" id="SSF47384">
    <property type="entry name" value="Homodimeric domain of signal transducing histidine kinase"/>
    <property type="match status" value="1"/>
</dbReference>
<dbReference type="SMART" id="SM00091">
    <property type="entry name" value="PAS"/>
    <property type="match status" value="3"/>
</dbReference>
<dbReference type="InterPro" id="IPR003018">
    <property type="entry name" value="GAF"/>
</dbReference>
<dbReference type="PANTHER" id="PTHR45339">
    <property type="entry name" value="HYBRID SIGNAL TRANSDUCTION HISTIDINE KINASE J"/>
    <property type="match status" value="1"/>
</dbReference>
<dbReference type="CDD" id="cd17546">
    <property type="entry name" value="REC_hyHK_CKI1_RcsC-like"/>
    <property type="match status" value="2"/>
</dbReference>
<evidence type="ECO:0000256" key="12">
    <source>
        <dbReference type="ARBA" id="ARBA00023012"/>
    </source>
</evidence>
<evidence type="ECO:0000256" key="16">
    <source>
        <dbReference type="PROSITE-ProRule" id="PRU00110"/>
    </source>
</evidence>
<feature type="domain" description="Histidine kinase" evidence="18">
    <location>
        <begin position="682"/>
        <end position="903"/>
    </location>
</feature>
<dbReference type="InterPro" id="IPR004358">
    <property type="entry name" value="Sig_transdc_His_kin-like_C"/>
</dbReference>
<dbReference type="Pfam" id="PF01590">
    <property type="entry name" value="GAF"/>
    <property type="match status" value="1"/>
</dbReference>
<gene>
    <name evidence="23" type="ORF">AY601_1832</name>
</gene>
<dbReference type="InterPro" id="IPR036890">
    <property type="entry name" value="HATPase_C_sf"/>
</dbReference>
<dbReference type="InterPro" id="IPR013656">
    <property type="entry name" value="PAS_4"/>
</dbReference>
<dbReference type="InterPro" id="IPR013655">
    <property type="entry name" value="PAS_fold_3"/>
</dbReference>
<keyword evidence="4" id="KW-1003">Cell membrane</keyword>
<evidence type="ECO:0000256" key="1">
    <source>
        <dbReference type="ARBA" id="ARBA00000085"/>
    </source>
</evidence>
<dbReference type="InterPro" id="IPR000014">
    <property type="entry name" value="PAS"/>
</dbReference>
<evidence type="ECO:0000256" key="7">
    <source>
        <dbReference type="ARBA" id="ARBA00022692"/>
    </source>
</evidence>
<dbReference type="CDD" id="cd00130">
    <property type="entry name" value="PAS"/>
    <property type="match status" value="2"/>
</dbReference>
<dbReference type="SUPFAM" id="SSF47226">
    <property type="entry name" value="Histidine-containing phosphotransfer domain, HPT domain"/>
    <property type="match status" value="1"/>
</dbReference>
<dbReference type="EMBL" id="CP014504">
    <property type="protein sequence ID" value="AMP98741.1"/>
    <property type="molecule type" value="Genomic_DNA"/>
</dbReference>
<dbReference type="Pfam" id="PF08447">
    <property type="entry name" value="PAS_3"/>
    <property type="match status" value="1"/>
</dbReference>
<evidence type="ECO:0000256" key="3">
    <source>
        <dbReference type="ARBA" id="ARBA00012438"/>
    </source>
</evidence>
<dbReference type="PRINTS" id="PR00344">
    <property type="entry name" value="BCTRLSENSOR"/>
</dbReference>
<evidence type="ECO:0000313" key="23">
    <source>
        <dbReference type="EMBL" id="AMP98741.1"/>
    </source>
</evidence>
<evidence type="ECO:0000256" key="9">
    <source>
        <dbReference type="ARBA" id="ARBA00022777"/>
    </source>
</evidence>
<dbReference type="RefSeq" id="WP_068399539.1">
    <property type="nucleotide sequence ID" value="NZ_CP014504.1"/>
</dbReference>
<keyword evidence="7" id="KW-0812">Transmembrane</keyword>
<dbReference type="InterPro" id="IPR029016">
    <property type="entry name" value="GAF-like_dom_sf"/>
</dbReference>
<dbReference type="PROSITE" id="PS50113">
    <property type="entry name" value="PAC"/>
    <property type="match status" value="2"/>
</dbReference>
<dbReference type="PATRIC" id="fig|188932.3.peg.1913"/>
<dbReference type="Pfam" id="PF00072">
    <property type="entry name" value="Response_reg"/>
    <property type="match status" value="2"/>
</dbReference>
<dbReference type="PROSITE" id="PS50112">
    <property type="entry name" value="PAS"/>
    <property type="match status" value="2"/>
</dbReference>
<dbReference type="KEGG" id="pcm:AY601_1832"/>
<evidence type="ECO:0000256" key="11">
    <source>
        <dbReference type="ARBA" id="ARBA00022989"/>
    </source>
</evidence>
<dbReference type="CDD" id="cd16922">
    <property type="entry name" value="HATPase_EvgS-ArcB-TorS-like"/>
    <property type="match status" value="1"/>
</dbReference>
<dbReference type="Pfam" id="PF00512">
    <property type="entry name" value="HisKA"/>
    <property type="match status" value="1"/>
</dbReference>
<feature type="modified residue" description="4-aspartylphosphate" evidence="17">
    <location>
        <position position="969"/>
    </location>
</feature>
<dbReference type="SMART" id="SM00387">
    <property type="entry name" value="HATPase_c"/>
    <property type="match status" value="1"/>
</dbReference>
<evidence type="ECO:0000259" key="22">
    <source>
        <dbReference type="PROSITE" id="PS50894"/>
    </source>
</evidence>
<comment type="catalytic activity">
    <reaction evidence="1">
        <text>ATP + protein L-histidine = ADP + protein N-phospho-L-histidine.</text>
        <dbReference type="EC" id="2.7.13.3"/>
    </reaction>
</comment>
<dbReference type="InterPro" id="IPR001789">
    <property type="entry name" value="Sig_transdc_resp-reg_receiver"/>
</dbReference>
<dbReference type="SMART" id="SM00086">
    <property type="entry name" value="PAC"/>
    <property type="match status" value="3"/>
</dbReference>
<dbReference type="Gene3D" id="1.20.120.160">
    <property type="entry name" value="HPT domain"/>
    <property type="match status" value="1"/>
</dbReference>
<dbReference type="GO" id="GO:0000155">
    <property type="term" value="F:phosphorelay sensor kinase activity"/>
    <property type="evidence" value="ECO:0007669"/>
    <property type="project" value="InterPro"/>
</dbReference>
<evidence type="ECO:0000256" key="6">
    <source>
        <dbReference type="ARBA" id="ARBA00022679"/>
    </source>
</evidence>
<dbReference type="OrthoDB" id="9811889at2"/>
<comment type="subcellular location">
    <subcellularLocation>
        <location evidence="2">Cell membrane</location>
        <topology evidence="2">Multi-pass membrane protein</topology>
    </subcellularLocation>
</comment>
<evidence type="ECO:0000259" key="21">
    <source>
        <dbReference type="PROSITE" id="PS50113"/>
    </source>
</evidence>
<dbReference type="InterPro" id="IPR035965">
    <property type="entry name" value="PAS-like_dom_sf"/>
</dbReference>
<dbReference type="SMART" id="SM00065">
    <property type="entry name" value="GAF"/>
    <property type="match status" value="1"/>
</dbReference>
<keyword evidence="10" id="KW-0067">ATP-binding</keyword>
<dbReference type="FunFam" id="1.10.287.130:FF:000002">
    <property type="entry name" value="Two-component osmosensing histidine kinase"/>
    <property type="match status" value="1"/>
</dbReference>
<keyword evidence="9 23" id="KW-0418">Kinase</keyword>
<feature type="domain" description="PAS" evidence="20">
    <location>
        <begin position="166"/>
        <end position="236"/>
    </location>
</feature>
<feature type="modified residue" description="4-aspartylphosphate" evidence="17">
    <location>
        <position position="1113"/>
    </location>
</feature>